<dbReference type="EMBL" id="CP119075">
    <property type="protein sequence ID" value="WED67373.1"/>
    <property type="molecule type" value="Genomic_DNA"/>
</dbReference>
<keyword evidence="3" id="KW-1185">Reference proteome</keyword>
<accession>A0AAF0CSL9</accession>
<evidence type="ECO:0000313" key="3">
    <source>
        <dbReference type="Proteomes" id="UP001218638"/>
    </source>
</evidence>
<feature type="domain" description="Glycosyltransferase 2-like" evidence="1">
    <location>
        <begin position="5"/>
        <end position="124"/>
    </location>
</feature>
<name>A0AAF0CSL9_9BACT</name>
<dbReference type="InterPro" id="IPR029044">
    <property type="entry name" value="Nucleotide-diphossugar_trans"/>
</dbReference>
<protein>
    <submittedName>
        <fullName evidence="2">Glycosyltransferase family 2 protein</fullName>
    </submittedName>
</protein>
<dbReference type="SUPFAM" id="SSF53448">
    <property type="entry name" value="Nucleotide-diphospho-sugar transferases"/>
    <property type="match status" value="1"/>
</dbReference>
<dbReference type="Gene3D" id="3.90.550.10">
    <property type="entry name" value="Spore Coat Polysaccharide Biosynthesis Protein SpsA, Chain A"/>
    <property type="match status" value="1"/>
</dbReference>
<dbReference type="PANTHER" id="PTHR48090:SF7">
    <property type="entry name" value="RFBJ PROTEIN"/>
    <property type="match status" value="1"/>
</dbReference>
<dbReference type="RefSeq" id="WP_330931527.1">
    <property type="nucleotide sequence ID" value="NZ_CP119075.1"/>
</dbReference>
<dbReference type="Proteomes" id="UP001218638">
    <property type="component" value="Chromosome"/>
</dbReference>
<organism evidence="2 3">
    <name type="scientific">Synoicihabitans lomoniglobus</name>
    <dbReference type="NCBI Taxonomy" id="2909285"/>
    <lineage>
        <taxon>Bacteria</taxon>
        <taxon>Pseudomonadati</taxon>
        <taxon>Verrucomicrobiota</taxon>
        <taxon>Opitutia</taxon>
        <taxon>Opitutales</taxon>
        <taxon>Opitutaceae</taxon>
        <taxon>Synoicihabitans</taxon>
    </lineage>
</organism>
<sequence>MKTLSIIIPAYNESATIGDLLVKINSVDLTPLGFSKEVLVVDDGSNDNTAAIASSHSNIICFTQVPNQGKGKAVRRGIIECSGDFILIQDADLEYNPNNYFELVAALSSQNNTAVYGSRILGQKRLPNASRLFPGKHPNQDIGPWFAGIVLSIWTALLYRKWITDTLTAYKLYPAKYLKSLKLETSGFETDHEITAKLINGGVNIIEIPVDYRPRSVNEGKKIKPRDGLIALRTLWRYRNFSRR</sequence>
<reference evidence="2" key="1">
    <citation type="submission" date="2023-03" db="EMBL/GenBank/DDBJ databases">
        <title>Lomoglobus Profundus gen. nov., sp. nov., a novel member of the phylum Verrucomicrobia, isolated from deep-marine sediment of South China Sea.</title>
        <authorList>
            <person name="Ahmad T."/>
            <person name="Ishaq S.E."/>
            <person name="Wang F."/>
        </authorList>
    </citation>
    <scope>NUCLEOTIDE SEQUENCE</scope>
    <source>
        <strain evidence="2">LMO-M01</strain>
    </source>
</reference>
<gene>
    <name evidence="2" type="ORF">PXH66_10985</name>
</gene>
<dbReference type="AlphaFoldDB" id="A0AAF0CSL9"/>
<evidence type="ECO:0000313" key="2">
    <source>
        <dbReference type="EMBL" id="WED67373.1"/>
    </source>
</evidence>
<evidence type="ECO:0000259" key="1">
    <source>
        <dbReference type="Pfam" id="PF00535"/>
    </source>
</evidence>
<proteinExistence type="predicted"/>
<dbReference type="InterPro" id="IPR001173">
    <property type="entry name" value="Glyco_trans_2-like"/>
</dbReference>
<dbReference type="CDD" id="cd04179">
    <property type="entry name" value="DPM_DPG-synthase_like"/>
    <property type="match status" value="1"/>
</dbReference>
<dbReference type="InterPro" id="IPR050256">
    <property type="entry name" value="Glycosyltransferase_2"/>
</dbReference>
<dbReference type="PANTHER" id="PTHR48090">
    <property type="entry name" value="UNDECAPRENYL-PHOSPHATE 4-DEOXY-4-FORMAMIDO-L-ARABINOSE TRANSFERASE-RELATED"/>
    <property type="match status" value="1"/>
</dbReference>
<dbReference type="Pfam" id="PF00535">
    <property type="entry name" value="Glycos_transf_2"/>
    <property type="match status" value="1"/>
</dbReference>
<dbReference type="KEGG" id="slom:PXH66_10985"/>